<keyword evidence="8" id="KW-0249">Electron transport</keyword>
<evidence type="ECO:0000256" key="7">
    <source>
        <dbReference type="ARBA" id="ARBA00022723"/>
    </source>
</evidence>
<dbReference type="GO" id="GO:0005886">
    <property type="term" value="C:plasma membrane"/>
    <property type="evidence" value="ECO:0007669"/>
    <property type="project" value="UniProtKB-SubCell"/>
</dbReference>
<evidence type="ECO:0000256" key="8">
    <source>
        <dbReference type="ARBA" id="ARBA00022982"/>
    </source>
</evidence>
<dbReference type="AlphaFoldDB" id="V2UVR6"/>
<dbReference type="OrthoDB" id="9793784at2"/>
<keyword evidence="16" id="KW-1185">Reference proteome</keyword>
<accession>V2UVR6</accession>
<dbReference type="Proteomes" id="UP000018418">
    <property type="component" value="Unassembled WGS sequence"/>
</dbReference>
<dbReference type="PANTHER" id="PTHR30529:SF1">
    <property type="entry name" value="CYTOCHROME B561 HOMOLOG 2"/>
    <property type="match status" value="1"/>
</dbReference>
<evidence type="ECO:0000256" key="5">
    <source>
        <dbReference type="ARBA" id="ARBA00022617"/>
    </source>
</evidence>
<dbReference type="InterPro" id="IPR011577">
    <property type="entry name" value="Cyt_b561_bac/Ni-Hgenase"/>
</dbReference>
<keyword evidence="7" id="KW-0479">Metal-binding</keyword>
<evidence type="ECO:0000256" key="9">
    <source>
        <dbReference type="ARBA" id="ARBA00022989"/>
    </source>
</evidence>
<comment type="caution">
    <text evidence="15">The sequence shown here is derived from an EMBL/GenBank/DDBJ whole genome shotgun (WGS) entry which is preliminary data.</text>
</comment>
<feature type="transmembrane region" description="Helical" evidence="13">
    <location>
        <begin position="145"/>
        <end position="165"/>
    </location>
</feature>
<evidence type="ECO:0000313" key="15">
    <source>
        <dbReference type="EMBL" id="ESK52750.1"/>
    </source>
</evidence>
<dbReference type="EMBL" id="AYEU01000003">
    <property type="protein sequence ID" value="ESK52750.1"/>
    <property type="molecule type" value="Genomic_DNA"/>
</dbReference>
<evidence type="ECO:0000256" key="4">
    <source>
        <dbReference type="ARBA" id="ARBA00022475"/>
    </source>
</evidence>
<dbReference type="SUPFAM" id="SSF81342">
    <property type="entry name" value="Transmembrane di-heme cytochromes"/>
    <property type="match status" value="1"/>
</dbReference>
<protein>
    <recommendedName>
        <fullName evidence="14">Cytochrome b561 bacterial/Ni-hydrogenase domain-containing protein</fullName>
    </recommendedName>
</protein>
<comment type="similarity">
    <text evidence="12">Belongs to the cytochrome b561 family.</text>
</comment>
<dbReference type="GO" id="GO:0009055">
    <property type="term" value="F:electron transfer activity"/>
    <property type="evidence" value="ECO:0007669"/>
    <property type="project" value="InterPro"/>
</dbReference>
<evidence type="ECO:0000256" key="1">
    <source>
        <dbReference type="ARBA" id="ARBA00001970"/>
    </source>
</evidence>
<evidence type="ECO:0000259" key="14">
    <source>
        <dbReference type="Pfam" id="PF01292"/>
    </source>
</evidence>
<comment type="subcellular location">
    <subcellularLocation>
        <location evidence="2">Cell membrane</location>
        <topology evidence="2">Multi-pass membrane protein</topology>
    </subcellularLocation>
</comment>
<evidence type="ECO:0000313" key="16">
    <source>
        <dbReference type="Proteomes" id="UP000018418"/>
    </source>
</evidence>
<name>V2UVR6_9GAMM</name>
<feature type="domain" description="Cytochrome b561 bacterial/Ni-hydrogenase" evidence="14">
    <location>
        <begin position="8"/>
        <end position="181"/>
    </location>
</feature>
<evidence type="ECO:0000256" key="2">
    <source>
        <dbReference type="ARBA" id="ARBA00004651"/>
    </source>
</evidence>
<dbReference type="GO" id="GO:0046872">
    <property type="term" value="F:metal ion binding"/>
    <property type="evidence" value="ECO:0007669"/>
    <property type="project" value="UniProtKB-KW"/>
</dbReference>
<feature type="transmembrane region" description="Helical" evidence="13">
    <location>
        <begin position="52"/>
        <end position="70"/>
    </location>
</feature>
<reference evidence="15 16" key="1">
    <citation type="submission" date="2013-10" db="EMBL/GenBank/DDBJ databases">
        <title>The Genome Sequence of Acinetobacter brisouii CIP 110357.</title>
        <authorList>
            <consortium name="The Broad Institute Genomics Platform"/>
            <consortium name="The Broad Institute Genome Sequencing Center for Infectious Disease"/>
            <person name="Cerqueira G."/>
            <person name="Feldgarden M."/>
            <person name="Courvalin P."/>
            <person name="Grillot-Courvalin C."/>
            <person name="Clermont D."/>
            <person name="Rocha E."/>
            <person name="Yoon E.-J."/>
            <person name="Nemec A."/>
            <person name="Young S.K."/>
            <person name="Zeng Q."/>
            <person name="Gargeya S."/>
            <person name="Fitzgerald M."/>
            <person name="Abouelleil A."/>
            <person name="Alvarado L."/>
            <person name="Berlin A.M."/>
            <person name="Chapman S.B."/>
            <person name="Gainer-Dewar J."/>
            <person name="Goldberg J."/>
            <person name="Gnerre S."/>
            <person name="Griggs A."/>
            <person name="Gujja S."/>
            <person name="Hansen M."/>
            <person name="Howarth C."/>
            <person name="Imamovic A."/>
            <person name="Ireland A."/>
            <person name="Larimer J."/>
            <person name="McCowan C."/>
            <person name="Murphy C."/>
            <person name="Pearson M."/>
            <person name="Poon T.W."/>
            <person name="Priest M."/>
            <person name="Roberts A."/>
            <person name="Saif S."/>
            <person name="Shea T."/>
            <person name="Sykes S."/>
            <person name="Wortman J."/>
            <person name="Nusbaum C."/>
            <person name="Birren B."/>
        </authorList>
    </citation>
    <scope>NUCLEOTIDE SEQUENCE [LARGE SCALE GENOMIC DNA]</scope>
    <source>
        <strain evidence="15 16">CIP 110357</strain>
    </source>
</reference>
<feature type="transmembrane region" description="Helical" evidence="13">
    <location>
        <begin position="90"/>
        <end position="116"/>
    </location>
</feature>
<evidence type="ECO:0000256" key="3">
    <source>
        <dbReference type="ARBA" id="ARBA00022448"/>
    </source>
</evidence>
<evidence type="ECO:0000256" key="12">
    <source>
        <dbReference type="ARBA" id="ARBA00037975"/>
    </source>
</evidence>
<dbReference type="Pfam" id="PF01292">
    <property type="entry name" value="Ni_hydr_CYTB"/>
    <property type="match status" value="1"/>
</dbReference>
<keyword evidence="10" id="KW-0408">Iron</keyword>
<dbReference type="HOGENOM" id="CLU_095321_4_1_6"/>
<evidence type="ECO:0000256" key="6">
    <source>
        <dbReference type="ARBA" id="ARBA00022692"/>
    </source>
</evidence>
<organism evidence="15 16">
    <name type="scientific">Acinetobacter brisouii CIP 110357</name>
    <dbReference type="NCBI Taxonomy" id="1341683"/>
    <lineage>
        <taxon>Bacteria</taxon>
        <taxon>Pseudomonadati</taxon>
        <taxon>Pseudomonadota</taxon>
        <taxon>Gammaproteobacteria</taxon>
        <taxon>Moraxellales</taxon>
        <taxon>Moraxellaceae</taxon>
        <taxon>Acinetobacter</taxon>
    </lineage>
</organism>
<comment type="cofactor">
    <cofactor evidence="1">
        <name>heme b</name>
        <dbReference type="ChEBI" id="CHEBI:60344"/>
    </cofactor>
</comment>
<dbReference type="InterPro" id="IPR052168">
    <property type="entry name" value="Cytochrome_b561_oxidase"/>
</dbReference>
<dbReference type="STRING" id="396323.VH98_07435"/>
<dbReference type="PANTHER" id="PTHR30529">
    <property type="entry name" value="CYTOCHROME B561"/>
    <property type="match status" value="1"/>
</dbReference>
<dbReference type="InterPro" id="IPR016174">
    <property type="entry name" value="Di-haem_cyt_TM"/>
</dbReference>
<dbReference type="Gene3D" id="1.20.950.20">
    <property type="entry name" value="Transmembrane di-heme cytochromes, Chain C"/>
    <property type="match status" value="1"/>
</dbReference>
<dbReference type="GO" id="GO:0020037">
    <property type="term" value="F:heme binding"/>
    <property type="evidence" value="ECO:0007669"/>
    <property type="project" value="TreeGrafter"/>
</dbReference>
<proteinExistence type="inferred from homology"/>
<keyword evidence="6 13" id="KW-0812">Transmembrane</keyword>
<feature type="transmembrane region" description="Helical" evidence="13">
    <location>
        <begin position="12"/>
        <end position="32"/>
    </location>
</feature>
<sequence>MNTKSAYYTRTAQFLHWLMALIFISAWIIGFYSGNFLSYETDGAFKGDVITLHKNIATTILFLVVIRIFWRYTHPAPQLPESMSAGMKTLAHFGHLALYFMLLALPITGCLFSWAAGHPAPVLYLFNIPRLLDTNPEIMAIVKPIHIYLSWAVGLLLAGHILAALKHHFVDKDTVLLSMTRQPKP</sequence>
<keyword evidence="3" id="KW-0813">Transport</keyword>
<gene>
    <name evidence="15" type="ORF">P255_00911</name>
</gene>
<dbReference type="PATRIC" id="fig|1341683.3.peg.903"/>
<keyword evidence="9 13" id="KW-1133">Transmembrane helix</keyword>
<dbReference type="GO" id="GO:0022904">
    <property type="term" value="P:respiratory electron transport chain"/>
    <property type="evidence" value="ECO:0007669"/>
    <property type="project" value="InterPro"/>
</dbReference>
<evidence type="ECO:0000256" key="13">
    <source>
        <dbReference type="SAM" id="Phobius"/>
    </source>
</evidence>
<evidence type="ECO:0000256" key="11">
    <source>
        <dbReference type="ARBA" id="ARBA00023136"/>
    </source>
</evidence>
<keyword evidence="11 13" id="KW-0472">Membrane</keyword>
<dbReference type="RefSeq" id="WP_004903929.1">
    <property type="nucleotide sequence ID" value="NZ_BBTI01000001.1"/>
</dbReference>
<keyword evidence="5" id="KW-0349">Heme</keyword>
<keyword evidence="4" id="KW-1003">Cell membrane</keyword>
<evidence type="ECO:0000256" key="10">
    <source>
        <dbReference type="ARBA" id="ARBA00023004"/>
    </source>
</evidence>